<evidence type="ECO:0000313" key="1">
    <source>
        <dbReference type="EMBL" id="CDW33657.1"/>
    </source>
</evidence>
<dbReference type="AlphaFoldDB" id="A0A0K2U6U6"/>
<reference evidence="1" key="1">
    <citation type="submission" date="2014-05" db="EMBL/GenBank/DDBJ databases">
        <authorList>
            <person name="Chronopoulou M."/>
        </authorList>
    </citation>
    <scope>NUCLEOTIDE SEQUENCE</scope>
    <source>
        <tissue evidence="1">Whole organism</tissue>
    </source>
</reference>
<proteinExistence type="predicted"/>
<dbReference type="EMBL" id="HACA01016296">
    <property type="protein sequence ID" value="CDW33657.1"/>
    <property type="molecule type" value="Transcribed_RNA"/>
</dbReference>
<sequence>MEMLHGQHQRNIYFYLYPVLNALIFHVE</sequence>
<protein>
    <submittedName>
        <fullName evidence="1">Uncharacterized protein</fullName>
    </submittedName>
</protein>
<organism evidence="1">
    <name type="scientific">Lepeophtheirus salmonis</name>
    <name type="common">Salmon louse</name>
    <name type="synonym">Caligus salmonis</name>
    <dbReference type="NCBI Taxonomy" id="72036"/>
    <lineage>
        <taxon>Eukaryota</taxon>
        <taxon>Metazoa</taxon>
        <taxon>Ecdysozoa</taxon>
        <taxon>Arthropoda</taxon>
        <taxon>Crustacea</taxon>
        <taxon>Multicrustacea</taxon>
        <taxon>Hexanauplia</taxon>
        <taxon>Copepoda</taxon>
        <taxon>Siphonostomatoida</taxon>
        <taxon>Caligidae</taxon>
        <taxon>Lepeophtheirus</taxon>
    </lineage>
</organism>
<name>A0A0K2U6U6_LEPSM</name>
<accession>A0A0K2U6U6</accession>